<reference evidence="2 3" key="1">
    <citation type="submission" date="2024-07" db="EMBL/GenBank/DDBJ databases">
        <authorList>
            <person name="Lee S."/>
            <person name="Kang M."/>
        </authorList>
    </citation>
    <scope>NUCLEOTIDE SEQUENCE [LARGE SCALE GENOMIC DNA]</scope>
    <source>
        <strain evidence="2 3">DS6</strain>
    </source>
</reference>
<name>A0ABV3ST02_9ACTN</name>
<dbReference type="Proteomes" id="UP001556631">
    <property type="component" value="Unassembled WGS sequence"/>
</dbReference>
<dbReference type="EMBL" id="JBFPJR010000001">
    <property type="protein sequence ID" value="MEX0426061.1"/>
    <property type="molecule type" value="Genomic_DNA"/>
</dbReference>
<organism evidence="2 3">
    <name type="scientific">Nocardioides eburneus</name>
    <dbReference type="NCBI Taxonomy" id="3231482"/>
    <lineage>
        <taxon>Bacteria</taxon>
        <taxon>Bacillati</taxon>
        <taxon>Actinomycetota</taxon>
        <taxon>Actinomycetes</taxon>
        <taxon>Propionibacteriales</taxon>
        <taxon>Nocardioidaceae</taxon>
        <taxon>Nocardioides</taxon>
    </lineage>
</organism>
<feature type="compositionally biased region" description="Low complexity" evidence="1">
    <location>
        <begin position="26"/>
        <end position="40"/>
    </location>
</feature>
<feature type="region of interest" description="Disordered" evidence="1">
    <location>
        <begin position="15"/>
        <end position="60"/>
    </location>
</feature>
<evidence type="ECO:0000313" key="3">
    <source>
        <dbReference type="Proteomes" id="UP001556631"/>
    </source>
</evidence>
<evidence type="ECO:0000313" key="2">
    <source>
        <dbReference type="EMBL" id="MEX0426061.1"/>
    </source>
</evidence>
<gene>
    <name evidence="2" type="ORF">AB3X52_00400</name>
</gene>
<proteinExistence type="predicted"/>
<sequence length="96" mass="10765">MASLRQLPSGNWQASVLLDNGRRSTRTAPTATEAAAWAQEAEQRRDEEREARRDRSAEQNVTTYLAAVEDYASKGMLTRTHIETLQRIVGRFSADA</sequence>
<feature type="compositionally biased region" description="Basic and acidic residues" evidence="1">
    <location>
        <begin position="41"/>
        <end position="57"/>
    </location>
</feature>
<keyword evidence="3" id="KW-1185">Reference proteome</keyword>
<evidence type="ECO:0000256" key="1">
    <source>
        <dbReference type="SAM" id="MobiDB-lite"/>
    </source>
</evidence>
<comment type="caution">
    <text evidence="2">The sequence shown here is derived from an EMBL/GenBank/DDBJ whole genome shotgun (WGS) entry which is preliminary data.</text>
</comment>
<protein>
    <recommendedName>
        <fullName evidence="4">Site-specific integrase</fullName>
    </recommendedName>
</protein>
<accession>A0ABV3ST02</accession>
<dbReference type="RefSeq" id="WP_367990643.1">
    <property type="nucleotide sequence ID" value="NZ_JBFPJR010000001.1"/>
</dbReference>
<evidence type="ECO:0008006" key="4">
    <source>
        <dbReference type="Google" id="ProtNLM"/>
    </source>
</evidence>